<proteinExistence type="predicted"/>
<evidence type="ECO:0000256" key="2">
    <source>
        <dbReference type="SAM" id="SignalP"/>
    </source>
</evidence>
<sequence>MRTDRTTTRPAWLRAGSLLAASALLLTACGGDKKDGGSDQPADPQGTGHQSTLSRINPLTGERLGAPPKRPILAFKIDNSGHGTQVGLGKADMVVEELVEGGITRLAAFYYSKVPHRAGPMRSMRATDIGIVQPLKAVLVASGGAGVTLRRVHGAGIRTVTEGAPGFYRGQGYAPYNLFMDVDKLVKPMKALRTTPTPYLPFGDQDLPKGKPAKRFTAVFSTSSATSFELRKGKYVNTDSNATKGDDFLPDTVVVLRVKVGLAGYRDPAGYPVPETKFTGRGPAVVFHDGRMVRGTWVKNGLDRVVTLRTAAGPLEIPAGKVRLELVPVKGGDLRVG</sequence>
<feature type="domain" description="DUF3048" evidence="4">
    <location>
        <begin position="234"/>
        <end position="321"/>
    </location>
</feature>
<keyword evidence="6" id="KW-1185">Reference proteome</keyword>
<comment type="caution">
    <text evidence="5">The sequence shown here is derived from an EMBL/GenBank/DDBJ whole genome shotgun (WGS) entry which is preliminary data.</text>
</comment>
<feature type="region of interest" description="Disordered" evidence="1">
    <location>
        <begin position="32"/>
        <end position="67"/>
    </location>
</feature>
<organism evidence="5 6">
    <name type="scientific">Nocardioides marmoribigeumensis</name>
    <dbReference type="NCBI Taxonomy" id="433649"/>
    <lineage>
        <taxon>Bacteria</taxon>
        <taxon>Bacillati</taxon>
        <taxon>Actinomycetota</taxon>
        <taxon>Actinomycetes</taxon>
        <taxon>Propionibacteriales</taxon>
        <taxon>Nocardioidaceae</taxon>
        <taxon>Nocardioides</taxon>
    </lineage>
</organism>
<dbReference type="Proteomes" id="UP001183648">
    <property type="component" value="Unassembled WGS sequence"/>
</dbReference>
<feature type="signal peptide" evidence="2">
    <location>
        <begin position="1"/>
        <end position="28"/>
    </location>
</feature>
<protein>
    <recommendedName>
        <fullName evidence="7">DUF3048 domain-containing protein</fullName>
    </recommendedName>
</protein>
<evidence type="ECO:0000259" key="4">
    <source>
        <dbReference type="Pfam" id="PF17479"/>
    </source>
</evidence>
<accession>A0ABU2C0B9</accession>
<feature type="compositionally biased region" description="Polar residues" evidence="1">
    <location>
        <begin position="47"/>
        <end position="57"/>
    </location>
</feature>
<dbReference type="Gene3D" id="3.50.90.10">
    <property type="entry name" value="YerB-like"/>
    <property type="match status" value="1"/>
</dbReference>
<feature type="chain" id="PRO_5046235633" description="DUF3048 domain-containing protein" evidence="2">
    <location>
        <begin position="29"/>
        <end position="337"/>
    </location>
</feature>
<evidence type="ECO:0000313" key="6">
    <source>
        <dbReference type="Proteomes" id="UP001183648"/>
    </source>
</evidence>
<dbReference type="RefSeq" id="WP_310305346.1">
    <property type="nucleotide sequence ID" value="NZ_BAAAPS010000005.1"/>
</dbReference>
<dbReference type="InterPro" id="IPR021416">
    <property type="entry name" value="DUF3048_N"/>
</dbReference>
<dbReference type="Pfam" id="PF17479">
    <property type="entry name" value="DUF3048_C"/>
    <property type="match status" value="1"/>
</dbReference>
<dbReference type="Pfam" id="PF11258">
    <property type="entry name" value="DUF3048"/>
    <property type="match status" value="1"/>
</dbReference>
<evidence type="ECO:0008006" key="7">
    <source>
        <dbReference type="Google" id="ProtNLM"/>
    </source>
</evidence>
<evidence type="ECO:0000256" key="1">
    <source>
        <dbReference type="SAM" id="MobiDB-lite"/>
    </source>
</evidence>
<gene>
    <name evidence="5" type="ORF">J2S63_003662</name>
</gene>
<dbReference type="InterPro" id="IPR035328">
    <property type="entry name" value="DUF3048_C"/>
</dbReference>
<feature type="domain" description="DUF3048" evidence="3">
    <location>
        <begin position="59"/>
        <end position="190"/>
    </location>
</feature>
<evidence type="ECO:0000259" key="3">
    <source>
        <dbReference type="Pfam" id="PF11258"/>
    </source>
</evidence>
<dbReference type="SUPFAM" id="SSF159774">
    <property type="entry name" value="YerB-like"/>
    <property type="match status" value="1"/>
</dbReference>
<dbReference type="EMBL" id="JAVDYG010000001">
    <property type="protein sequence ID" value="MDR7364109.1"/>
    <property type="molecule type" value="Genomic_DNA"/>
</dbReference>
<dbReference type="InterPro" id="IPR023158">
    <property type="entry name" value="YerB-like_sf"/>
</dbReference>
<reference evidence="5 6" key="1">
    <citation type="submission" date="2023-07" db="EMBL/GenBank/DDBJ databases">
        <title>Sequencing the genomes of 1000 actinobacteria strains.</title>
        <authorList>
            <person name="Klenk H.-P."/>
        </authorList>
    </citation>
    <scope>NUCLEOTIDE SEQUENCE [LARGE SCALE GENOMIC DNA]</scope>
    <source>
        <strain evidence="5 6">DSM 19426</strain>
    </source>
</reference>
<dbReference type="PROSITE" id="PS51257">
    <property type="entry name" value="PROKAR_LIPOPROTEIN"/>
    <property type="match status" value="1"/>
</dbReference>
<keyword evidence="2" id="KW-0732">Signal</keyword>
<evidence type="ECO:0000313" key="5">
    <source>
        <dbReference type="EMBL" id="MDR7364109.1"/>
    </source>
</evidence>
<name>A0ABU2C0B9_9ACTN</name>